<comment type="subunit">
    <text evidence="6">Heterooligomer composed of large and small subunits.</text>
</comment>
<evidence type="ECO:0000256" key="3">
    <source>
        <dbReference type="ARBA" id="ARBA00022722"/>
    </source>
</evidence>
<dbReference type="HAMAP" id="MF_00337">
    <property type="entry name" value="Exonuc_7_S"/>
    <property type="match status" value="1"/>
</dbReference>
<evidence type="ECO:0000256" key="1">
    <source>
        <dbReference type="ARBA" id="ARBA00009998"/>
    </source>
</evidence>
<dbReference type="RefSeq" id="WP_332865122.1">
    <property type="nucleotide sequence ID" value="NZ_JBAFSM010000018.1"/>
</dbReference>
<dbReference type="PIRSF" id="PIRSF006488">
    <property type="entry name" value="Exonuc_VII_S"/>
    <property type="match status" value="1"/>
</dbReference>
<keyword evidence="3 6" id="KW-0540">Nuclease</keyword>
<dbReference type="Proteomes" id="UP001328733">
    <property type="component" value="Unassembled WGS sequence"/>
</dbReference>
<comment type="similarity">
    <text evidence="1 6">Belongs to the XseB family.</text>
</comment>
<proteinExistence type="inferred from homology"/>
<dbReference type="EC" id="3.1.11.6" evidence="6"/>
<dbReference type="InterPro" id="IPR003761">
    <property type="entry name" value="Exonuc_VII_S"/>
</dbReference>
<dbReference type="EMBL" id="JBAFSM010000018">
    <property type="protein sequence ID" value="MEG3437641.1"/>
    <property type="molecule type" value="Genomic_DNA"/>
</dbReference>
<keyword evidence="8" id="KW-1185">Reference proteome</keyword>
<comment type="caution">
    <text evidence="7">The sequence shown here is derived from an EMBL/GenBank/DDBJ whole genome shotgun (WGS) entry which is preliminary data.</text>
</comment>
<dbReference type="PANTHER" id="PTHR34137">
    <property type="entry name" value="EXODEOXYRIBONUCLEASE 7 SMALL SUBUNIT"/>
    <property type="match status" value="1"/>
</dbReference>
<evidence type="ECO:0000313" key="7">
    <source>
        <dbReference type="EMBL" id="MEG3437641.1"/>
    </source>
</evidence>
<gene>
    <name evidence="6 7" type="primary">xseB</name>
    <name evidence="7" type="ORF">V0288_10970</name>
</gene>
<dbReference type="InterPro" id="IPR037004">
    <property type="entry name" value="Exonuc_VII_ssu_sf"/>
</dbReference>
<comment type="subcellular location">
    <subcellularLocation>
        <location evidence="6">Cytoplasm</location>
    </subcellularLocation>
</comment>
<dbReference type="PANTHER" id="PTHR34137:SF1">
    <property type="entry name" value="EXODEOXYRIBONUCLEASE 7 SMALL SUBUNIT"/>
    <property type="match status" value="1"/>
</dbReference>
<name>A0AAW9QUS1_9CHRO</name>
<dbReference type="AlphaFoldDB" id="A0AAW9QUS1"/>
<comment type="function">
    <text evidence="6">Bidirectionally degrades single-stranded DNA into large acid-insoluble oligonucleotides, which are then degraded further into small acid-soluble oligonucleotides.</text>
</comment>
<dbReference type="NCBIfam" id="TIGR01280">
    <property type="entry name" value="xseB"/>
    <property type="match status" value="1"/>
</dbReference>
<organism evidence="7 8">
    <name type="scientific">Pannus brasiliensis CCIBt3594</name>
    <dbReference type="NCBI Taxonomy" id="1427578"/>
    <lineage>
        <taxon>Bacteria</taxon>
        <taxon>Bacillati</taxon>
        <taxon>Cyanobacteriota</taxon>
        <taxon>Cyanophyceae</taxon>
        <taxon>Oscillatoriophycideae</taxon>
        <taxon>Chroococcales</taxon>
        <taxon>Microcystaceae</taxon>
        <taxon>Pannus</taxon>
    </lineage>
</organism>
<dbReference type="Pfam" id="PF02609">
    <property type="entry name" value="Exonuc_VII_S"/>
    <property type="match status" value="1"/>
</dbReference>
<dbReference type="GO" id="GO:0006308">
    <property type="term" value="P:DNA catabolic process"/>
    <property type="evidence" value="ECO:0007669"/>
    <property type="project" value="UniProtKB-UniRule"/>
</dbReference>
<keyword evidence="5 6" id="KW-0269">Exonuclease</keyword>
<reference evidence="7 8" key="1">
    <citation type="submission" date="2024-01" db="EMBL/GenBank/DDBJ databases">
        <title>Genomic insights into the taxonomy and metabolism of the cyanobacterium Pannus brasiliensis CCIBt3594.</title>
        <authorList>
            <person name="Machado M."/>
            <person name="Botero N.B."/>
            <person name="Andreote A.P.D."/>
            <person name="Feitosa A.M.T."/>
            <person name="Popin R."/>
            <person name="Sivonen K."/>
            <person name="Fiore M.F."/>
        </authorList>
    </citation>
    <scope>NUCLEOTIDE SEQUENCE [LARGE SCALE GENOMIC DNA]</scope>
    <source>
        <strain evidence="7 8">CCIBt3594</strain>
    </source>
</reference>
<dbReference type="SUPFAM" id="SSF116842">
    <property type="entry name" value="XseB-like"/>
    <property type="match status" value="1"/>
</dbReference>
<dbReference type="GO" id="GO:0005829">
    <property type="term" value="C:cytosol"/>
    <property type="evidence" value="ECO:0007669"/>
    <property type="project" value="TreeGrafter"/>
</dbReference>
<evidence type="ECO:0000256" key="5">
    <source>
        <dbReference type="ARBA" id="ARBA00022839"/>
    </source>
</evidence>
<evidence type="ECO:0000313" key="8">
    <source>
        <dbReference type="Proteomes" id="UP001328733"/>
    </source>
</evidence>
<dbReference type="GO" id="GO:0009318">
    <property type="term" value="C:exodeoxyribonuclease VII complex"/>
    <property type="evidence" value="ECO:0007669"/>
    <property type="project" value="UniProtKB-UniRule"/>
</dbReference>
<dbReference type="Gene3D" id="1.10.287.1040">
    <property type="entry name" value="Exonuclease VII, small subunit"/>
    <property type="match status" value="1"/>
</dbReference>
<evidence type="ECO:0000256" key="6">
    <source>
        <dbReference type="HAMAP-Rule" id="MF_00337"/>
    </source>
</evidence>
<keyword evidence="4 6" id="KW-0378">Hydrolase</keyword>
<sequence length="78" mass="9138">MPRSKKENNWNYEENVARVEAIIDNIENGTLPLEAVFEQFSVATEQLRQCEEFLQKGREKMELSIETLTAETNEDIEF</sequence>
<comment type="catalytic activity">
    <reaction evidence="6">
        <text>Exonucleolytic cleavage in either 5'- to 3'- or 3'- to 5'-direction to yield nucleoside 5'-phosphates.</text>
        <dbReference type="EC" id="3.1.11.6"/>
    </reaction>
</comment>
<evidence type="ECO:0000256" key="4">
    <source>
        <dbReference type="ARBA" id="ARBA00022801"/>
    </source>
</evidence>
<protein>
    <recommendedName>
        <fullName evidence="6">Exodeoxyribonuclease 7 small subunit</fullName>
        <ecNumber evidence="6">3.1.11.6</ecNumber>
    </recommendedName>
    <alternativeName>
        <fullName evidence="6">Exodeoxyribonuclease VII small subunit</fullName>
        <shortName evidence="6">Exonuclease VII small subunit</shortName>
    </alternativeName>
</protein>
<accession>A0AAW9QUS1</accession>
<keyword evidence="2 6" id="KW-0963">Cytoplasm</keyword>
<evidence type="ECO:0000256" key="2">
    <source>
        <dbReference type="ARBA" id="ARBA00022490"/>
    </source>
</evidence>
<dbReference type="GO" id="GO:0008855">
    <property type="term" value="F:exodeoxyribonuclease VII activity"/>
    <property type="evidence" value="ECO:0007669"/>
    <property type="project" value="UniProtKB-UniRule"/>
</dbReference>